<comment type="cofactor">
    <cofactor evidence="1">
        <name>Mo-molybdopterin</name>
        <dbReference type="ChEBI" id="CHEBI:71302"/>
    </cofactor>
</comment>
<dbReference type="AlphaFoldDB" id="C1MRK6"/>
<dbReference type="GO" id="GO:0020037">
    <property type="term" value="F:heme binding"/>
    <property type="evidence" value="ECO:0007669"/>
    <property type="project" value="TreeGrafter"/>
</dbReference>
<dbReference type="eggNOG" id="KOG0535">
    <property type="taxonomic scope" value="Eukaryota"/>
</dbReference>
<dbReference type="GeneID" id="9683383"/>
<dbReference type="OMA" id="SANEICF"/>
<feature type="domain" description="Moybdenum cofactor oxidoreductase dimerisation" evidence="6">
    <location>
        <begin position="361"/>
        <end position="495"/>
    </location>
</feature>
<feature type="domain" description="Oxidoreductase molybdopterin-binding" evidence="5">
    <location>
        <begin position="167"/>
        <end position="333"/>
    </location>
</feature>
<organism evidence="8">
    <name type="scientific">Micromonas pusilla (strain CCMP1545)</name>
    <name type="common">Picoplanktonic green alga</name>
    <dbReference type="NCBI Taxonomy" id="564608"/>
    <lineage>
        <taxon>Eukaryota</taxon>
        <taxon>Viridiplantae</taxon>
        <taxon>Chlorophyta</taxon>
        <taxon>Mamiellophyceae</taxon>
        <taxon>Mamiellales</taxon>
        <taxon>Mamiellaceae</taxon>
        <taxon>Micromonas</taxon>
    </lineage>
</organism>
<name>C1MRK6_MICPC</name>
<evidence type="ECO:0000313" key="8">
    <source>
        <dbReference type="Proteomes" id="UP000001876"/>
    </source>
</evidence>
<dbReference type="InterPro" id="IPR036374">
    <property type="entry name" value="OxRdtase_Mopterin-bd_sf"/>
</dbReference>
<keyword evidence="8" id="KW-1185">Reference proteome</keyword>
<evidence type="ECO:0000259" key="5">
    <source>
        <dbReference type="Pfam" id="PF00174"/>
    </source>
</evidence>
<dbReference type="SUPFAM" id="SSF56524">
    <property type="entry name" value="Oxidoreductase molybdopterin-binding domain"/>
    <property type="match status" value="1"/>
</dbReference>
<dbReference type="InterPro" id="IPR014756">
    <property type="entry name" value="Ig_E-set"/>
</dbReference>
<keyword evidence="4" id="KW-0560">Oxidoreductase</keyword>
<reference evidence="7 8" key="1">
    <citation type="journal article" date="2009" name="Science">
        <title>Green evolution and dynamic adaptations revealed by genomes of the marine picoeukaryotes Micromonas.</title>
        <authorList>
            <person name="Worden A.Z."/>
            <person name="Lee J.H."/>
            <person name="Mock T."/>
            <person name="Rouze P."/>
            <person name="Simmons M.P."/>
            <person name="Aerts A.L."/>
            <person name="Allen A.E."/>
            <person name="Cuvelier M.L."/>
            <person name="Derelle E."/>
            <person name="Everett M.V."/>
            <person name="Foulon E."/>
            <person name="Grimwood J."/>
            <person name="Gundlach H."/>
            <person name="Henrissat B."/>
            <person name="Napoli C."/>
            <person name="McDonald S.M."/>
            <person name="Parker M.S."/>
            <person name="Rombauts S."/>
            <person name="Salamov A."/>
            <person name="Von Dassow P."/>
            <person name="Badger J.H."/>
            <person name="Coutinho P.M."/>
            <person name="Demir E."/>
            <person name="Dubchak I."/>
            <person name="Gentemann C."/>
            <person name="Eikrem W."/>
            <person name="Gready J.E."/>
            <person name="John U."/>
            <person name="Lanier W."/>
            <person name="Lindquist E.A."/>
            <person name="Lucas S."/>
            <person name="Mayer K.F."/>
            <person name="Moreau H."/>
            <person name="Not F."/>
            <person name="Otillar R."/>
            <person name="Panaud O."/>
            <person name="Pangilinan J."/>
            <person name="Paulsen I."/>
            <person name="Piegu B."/>
            <person name="Poliakov A."/>
            <person name="Robbens S."/>
            <person name="Schmutz J."/>
            <person name="Toulza E."/>
            <person name="Wyss T."/>
            <person name="Zelensky A."/>
            <person name="Zhou K."/>
            <person name="Armbrust E.V."/>
            <person name="Bhattacharya D."/>
            <person name="Goodenough U.W."/>
            <person name="Van de Peer Y."/>
            <person name="Grigoriev I.V."/>
        </authorList>
    </citation>
    <scope>NUCLEOTIDE SEQUENCE [LARGE SCALE GENOMIC DNA]</scope>
    <source>
        <strain evidence="7 8">CCMP1545</strain>
    </source>
</reference>
<evidence type="ECO:0000256" key="2">
    <source>
        <dbReference type="ARBA" id="ARBA00022505"/>
    </source>
</evidence>
<dbReference type="GO" id="GO:0008482">
    <property type="term" value="F:sulfite oxidase activity"/>
    <property type="evidence" value="ECO:0007669"/>
    <property type="project" value="TreeGrafter"/>
</dbReference>
<dbReference type="InterPro" id="IPR008335">
    <property type="entry name" value="Mopterin_OxRdtase_euk"/>
</dbReference>
<keyword evidence="2" id="KW-0500">Molybdenum</keyword>
<dbReference type="PRINTS" id="PR00407">
    <property type="entry name" value="EUMOPTERIN"/>
</dbReference>
<dbReference type="Pfam" id="PF03404">
    <property type="entry name" value="Mo-co_dimer"/>
    <property type="match status" value="1"/>
</dbReference>
<dbReference type="InterPro" id="IPR000572">
    <property type="entry name" value="OxRdtase_Mopterin-bd_dom"/>
</dbReference>
<dbReference type="PANTHER" id="PTHR19372">
    <property type="entry name" value="SULFITE REDUCTASE"/>
    <property type="match status" value="1"/>
</dbReference>
<dbReference type="GO" id="GO:0043546">
    <property type="term" value="F:molybdopterin cofactor binding"/>
    <property type="evidence" value="ECO:0007669"/>
    <property type="project" value="TreeGrafter"/>
</dbReference>
<dbReference type="GO" id="GO:0006790">
    <property type="term" value="P:sulfur compound metabolic process"/>
    <property type="evidence" value="ECO:0007669"/>
    <property type="project" value="TreeGrafter"/>
</dbReference>
<dbReference type="Proteomes" id="UP000001876">
    <property type="component" value="Unassembled WGS sequence"/>
</dbReference>
<accession>C1MRK6</accession>
<dbReference type="InterPro" id="IPR005066">
    <property type="entry name" value="MoCF_OxRdtse_dimer"/>
</dbReference>
<dbReference type="KEGG" id="mpp:MICPUCDRAFT_57689"/>
<dbReference type="Pfam" id="PF00174">
    <property type="entry name" value="Oxidored_molyb"/>
    <property type="match status" value="1"/>
</dbReference>
<evidence type="ECO:0000259" key="6">
    <source>
        <dbReference type="Pfam" id="PF03404"/>
    </source>
</evidence>
<keyword evidence="3" id="KW-0479">Metal-binding</keyword>
<dbReference type="EMBL" id="GG663738">
    <property type="protein sequence ID" value="EEH58274.1"/>
    <property type="molecule type" value="Genomic_DNA"/>
</dbReference>
<proteinExistence type="predicted"/>
<dbReference type="SUPFAM" id="SSF81296">
    <property type="entry name" value="E set domains"/>
    <property type="match status" value="1"/>
</dbReference>
<evidence type="ECO:0000313" key="7">
    <source>
        <dbReference type="EMBL" id="EEH58274.1"/>
    </source>
</evidence>
<evidence type="ECO:0000256" key="3">
    <source>
        <dbReference type="ARBA" id="ARBA00022723"/>
    </source>
</evidence>
<dbReference type="Gene3D" id="2.60.40.650">
    <property type="match status" value="1"/>
</dbReference>
<protein>
    <submittedName>
        <fullName evidence="7">Nitrate reductase</fullName>
    </submittedName>
</protein>
<gene>
    <name evidence="7" type="primary">NIA</name>
    <name evidence="7" type="ORF">MICPUCDRAFT_57689</name>
</gene>
<evidence type="ECO:0000256" key="4">
    <source>
        <dbReference type="ARBA" id="ARBA00023002"/>
    </source>
</evidence>
<dbReference type="OrthoDB" id="432685at2759"/>
<dbReference type="SMR" id="C1MRK6"/>
<dbReference type="STRING" id="564608.C1MRK6"/>
<dbReference type="GO" id="GO:0030151">
    <property type="term" value="F:molybdenum ion binding"/>
    <property type="evidence" value="ECO:0007669"/>
    <property type="project" value="InterPro"/>
</dbReference>
<dbReference type="Gene3D" id="3.90.420.10">
    <property type="entry name" value="Oxidoreductase, molybdopterin-binding domain"/>
    <property type="match status" value="1"/>
</dbReference>
<evidence type="ECO:0000256" key="1">
    <source>
        <dbReference type="ARBA" id="ARBA00001924"/>
    </source>
</evidence>
<dbReference type="RefSeq" id="XP_003058323.1">
    <property type="nucleotide sequence ID" value="XM_003058277.1"/>
</dbReference>
<dbReference type="PANTHER" id="PTHR19372:SF7">
    <property type="entry name" value="SULFITE OXIDASE, MITOCHONDRIAL"/>
    <property type="match status" value="1"/>
</dbReference>
<sequence>MAQLVVPAVAALAGALAGKHITESRSGAKSEKNEETSVAFNADAHQNYDHEADARRHRHLAQQWPEARSSIVVVRIHADDVKTPDNWVPRHPNLIRLTGKHPFNVEADLPELFDYGFISPANLHVVRNHGAVPRLAWETHRIAIGGCARQSAYPLRRAPLIRRPPNVPDAFELGMDELAAMPTITFPCLVVCAGNRRKEQNMIKKSIGFNWGPSAVGNTYWKGVPLRLLLNRAGIHAPGPGARFVCLAGPEGELPKSYDGQDGGPGSYGTSIDMETALDPTCDVIVAFEQNGERLHPDHGFPCRVLIPGYIGGRMIKFLTKVIVTDGESKNFYHFNDNRVLPVGVDAETATADGWWFKEEYIINNLNINGAIAYPKHEEVIPAAAKTYTIKGYAYSGGGRKVIRAEVSFDQGQSWKLGDVVVREKPRWAAGSSGDKAKHWCWCHWEIKVNASAIASANEICFRAFDQSQNSMPERPTWNVMGMLNNPWYRVRVHAHPSGGVILEHPTVAGPTPGGWMQKMAAEKSGGELLWGWGGEGGPAAPPRPTARA</sequence>